<dbReference type="Gene3D" id="2.30.30.240">
    <property type="entry name" value="PRC-barrel domain"/>
    <property type="match status" value="1"/>
</dbReference>
<protein>
    <submittedName>
        <fullName evidence="2">PRC-barrel domain-containing protein</fullName>
    </submittedName>
</protein>
<dbReference type="Proteomes" id="UP001205890">
    <property type="component" value="Unassembled WGS sequence"/>
</dbReference>
<keyword evidence="3" id="KW-1185">Reference proteome</keyword>
<dbReference type="PANTHER" id="PTHR36505:SF1">
    <property type="entry name" value="BLR1072 PROTEIN"/>
    <property type="match status" value="1"/>
</dbReference>
<sequence>MSMSERTGARTGKPLIESDRVEGTDVYSPDGTSIGSIKRLMIDKVSGKVAYAVMGFGGFLGMGEEEYTVPWSKLDYDTSLGGYRTDITESQLRGSPTFYRSGDYDWSDRNRERELHDYWGVPFYWGGV</sequence>
<evidence type="ECO:0000259" key="1">
    <source>
        <dbReference type="Pfam" id="PF05239"/>
    </source>
</evidence>
<dbReference type="PANTHER" id="PTHR36505">
    <property type="entry name" value="BLR1072 PROTEIN"/>
    <property type="match status" value="1"/>
</dbReference>
<gene>
    <name evidence="2" type="ORF">NK718_11175</name>
</gene>
<name>A0ABT1LC80_9HYPH</name>
<dbReference type="EMBL" id="JANCLU010000009">
    <property type="protein sequence ID" value="MCP8939079.1"/>
    <property type="molecule type" value="Genomic_DNA"/>
</dbReference>
<dbReference type="InterPro" id="IPR027275">
    <property type="entry name" value="PRC-brl_dom"/>
</dbReference>
<dbReference type="Pfam" id="PF05239">
    <property type="entry name" value="PRC"/>
    <property type="match status" value="1"/>
</dbReference>
<comment type="caution">
    <text evidence="2">The sequence shown here is derived from an EMBL/GenBank/DDBJ whole genome shotgun (WGS) entry which is preliminary data.</text>
</comment>
<organism evidence="2 3">
    <name type="scientific">Alsobacter ponti</name>
    <dbReference type="NCBI Taxonomy" id="2962936"/>
    <lineage>
        <taxon>Bacteria</taxon>
        <taxon>Pseudomonadati</taxon>
        <taxon>Pseudomonadota</taxon>
        <taxon>Alphaproteobacteria</taxon>
        <taxon>Hyphomicrobiales</taxon>
        <taxon>Alsobacteraceae</taxon>
        <taxon>Alsobacter</taxon>
    </lineage>
</organism>
<dbReference type="RefSeq" id="WP_254741865.1">
    <property type="nucleotide sequence ID" value="NZ_JANCLU010000009.1"/>
</dbReference>
<dbReference type="InterPro" id="IPR011033">
    <property type="entry name" value="PRC_barrel-like_sf"/>
</dbReference>
<accession>A0ABT1LC80</accession>
<evidence type="ECO:0000313" key="2">
    <source>
        <dbReference type="EMBL" id="MCP8939079.1"/>
    </source>
</evidence>
<reference evidence="2 3" key="1">
    <citation type="submission" date="2022-07" db="EMBL/GenBank/DDBJ databases">
        <authorList>
            <person name="Li W.-J."/>
            <person name="Deng Q.-Q."/>
        </authorList>
    </citation>
    <scope>NUCLEOTIDE SEQUENCE [LARGE SCALE GENOMIC DNA]</scope>
    <source>
        <strain evidence="2 3">SYSU M60028</strain>
    </source>
</reference>
<feature type="domain" description="PRC-barrel" evidence="1">
    <location>
        <begin position="18"/>
        <end position="91"/>
    </location>
</feature>
<proteinExistence type="predicted"/>
<dbReference type="SUPFAM" id="SSF50346">
    <property type="entry name" value="PRC-barrel domain"/>
    <property type="match status" value="1"/>
</dbReference>
<evidence type="ECO:0000313" key="3">
    <source>
        <dbReference type="Proteomes" id="UP001205890"/>
    </source>
</evidence>